<organism evidence="1 2">
    <name type="scientific">Penicillium solitum</name>
    <dbReference type="NCBI Taxonomy" id="60172"/>
    <lineage>
        <taxon>Eukaryota</taxon>
        <taxon>Fungi</taxon>
        <taxon>Dikarya</taxon>
        <taxon>Ascomycota</taxon>
        <taxon>Pezizomycotina</taxon>
        <taxon>Eurotiomycetes</taxon>
        <taxon>Eurotiomycetidae</taxon>
        <taxon>Eurotiales</taxon>
        <taxon>Aspergillaceae</taxon>
        <taxon>Penicillium</taxon>
    </lineage>
</organism>
<accession>A0A1V6QBB1</accession>
<evidence type="ECO:0000313" key="1">
    <source>
        <dbReference type="EMBL" id="OQD86480.1"/>
    </source>
</evidence>
<dbReference type="EMBL" id="MDYO01000086">
    <property type="protein sequence ID" value="OQD86480.1"/>
    <property type="molecule type" value="Genomic_DNA"/>
</dbReference>
<dbReference type="AlphaFoldDB" id="A0A1V6QBB1"/>
<evidence type="ECO:0000313" key="2">
    <source>
        <dbReference type="Proteomes" id="UP000191612"/>
    </source>
</evidence>
<keyword evidence="2" id="KW-1185">Reference proteome</keyword>
<reference evidence="2" key="1">
    <citation type="journal article" date="2017" name="Nat. Microbiol.">
        <title>Global analysis of biosynthetic gene clusters reveals vast potential of secondary metabolite production in Penicillium species.</title>
        <authorList>
            <person name="Nielsen J.C."/>
            <person name="Grijseels S."/>
            <person name="Prigent S."/>
            <person name="Ji B."/>
            <person name="Dainat J."/>
            <person name="Nielsen K.F."/>
            <person name="Frisvad J.C."/>
            <person name="Workman M."/>
            <person name="Nielsen J."/>
        </authorList>
    </citation>
    <scope>NUCLEOTIDE SEQUENCE [LARGE SCALE GENOMIC DNA]</scope>
    <source>
        <strain evidence="2">IBT 29525</strain>
    </source>
</reference>
<comment type="caution">
    <text evidence="1">The sequence shown here is derived from an EMBL/GenBank/DDBJ whole genome shotgun (WGS) entry which is preliminary data.</text>
</comment>
<proteinExistence type="predicted"/>
<name>A0A1V6QBB1_9EURO</name>
<gene>
    <name evidence="1" type="ORF">PENSOL_c086G01166</name>
</gene>
<protein>
    <submittedName>
        <fullName evidence="1">Uncharacterized protein</fullName>
    </submittedName>
</protein>
<dbReference type="Proteomes" id="UP000191612">
    <property type="component" value="Unassembled WGS sequence"/>
</dbReference>
<sequence length="28" mass="3155">MKRDTDEAIRSSILALQADPALLENLRN</sequence>